<dbReference type="AlphaFoldDB" id="A0A4Y2B426"/>
<reference evidence="1 2" key="1">
    <citation type="journal article" date="2019" name="Sci. Rep.">
        <title>Orb-weaving spider Araneus ventricosus genome elucidates the spidroin gene catalogue.</title>
        <authorList>
            <person name="Kono N."/>
            <person name="Nakamura H."/>
            <person name="Ohtoshi R."/>
            <person name="Moran D.A.P."/>
            <person name="Shinohara A."/>
            <person name="Yoshida Y."/>
            <person name="Fujiwara M."/>
            <person name="Mori M."/>
            <person name="Tomita M."/>
            <person name="Arakawa K."/>
        </authorList>
    </citation>
    <scope>NUCLEOTIDE SEQUENCE [LARGE SCALE GENOMIC DNA]</scope>
</reference>
<evidence type="ECO:0000313" key="2">
    <source>
        <dbReference type="Proteomes" id="UP000499080"/>
    </source>
</evidence>
<sequence>MLERFLDIKSAVSKALTDIKEQQILANVEFETLHEIVAGLKPVKIDLEKRRNATLLTAEGEFAFIIGELDQQNSEFVKNMNVLWSKDLMRNAMLVYLDQCNIYILEEGLMLLQLLLIFHVY</sequence>
<proteinExistence type="predicted"/>
<organism evidence="1 2">
    <name type="scientific">Araneus ventricosus</name>
    <name type="common">Orbweaver spider</name>
    <name type="synonym">Epeira ventricosa</name>
    <dbReference type="NCBI Taxonomy" id="182803"/>
    <lineage>
        <taxon>Eukaryota</taxon>
        <taxon>Metazoa</taxon>
        <taxon>Ecdysozoa</taxon>
        <taxon>Arthropoda</taxon>
        <taxon>Chelicerata</taxon>
        <taxon>Arachnida</taxon>
        <taxon>Araneae</taxon>
        <taxon>Araneomorphae</taxon>
        <taxon>Entelegynae</taxon>
        <taxon>Araneoidea</taxon>
        <taxon>Araneidae</taxon>
        <taxon>Araneus</taxon>
    </lineage>
</organism>
<evidence type="ECO:0000313" key="1">
    <source>
        <dbReference type="EMBL" id="GBL87111.1"/>
    </source>
</evidence>
<keyword evidence="2" id="KW-1185">Reference proteome</keyword>
<accession>A0A4Y2B426</accession>
<gene>
    <name evidence="1" type="ORF">AVEN_218798_1</name>
</gene>
<name>A0A4Y2B426_ARAVE</name>
<comment type="caution">
    <text evidence="1">The sequence shown here is derived from an EMBL/GenBank/DDBJ whole genome shotgun (WGS) entry which is preliminary data.</text>
</comment>
<dbReference type="EMBL" id="BGPR01000051">
    <property type="protein sequence ID" value="GBL87111.1"/>
    <property type="molecule type" value="Genomic_DNA"/>
</dbReference>
<dbReference type="Proteomes" id="UP000499080">
    <property type="component" value="Unassembled WGS sequence"/>
</dbReference>
<protein>
    <submittedName>
        <fullName evidence="1">Uncharacterized protein</fullName>
    </submittedName>
</protein>